<proteinExistence type="inferred from homology"/>
<dbReference type="PANTHER" id="PTHR33420">
    <property type="entry name" value="FIMBRIAL SUBUNIT ELFA-RELATED"/>
    <property type="match status" value="1"/>
</dbReference>
<dbReference type="InterPro" id="IPR050263">
    <property type="entry name" value="Bact_Fimbrial_Adh_Pro"/>
</dbReference>
<dbReference type="InterPro" id="IPR008966">
    <property type="entry name" value="Adhesion_dom_sf"/>
</dbReference>
<evidence type="ECO:0000313" key="7">
    <source>
        <dbReference type="EMBL" id="OQP35738.1"/>
    </source>
</evidence>
<dbReference type="GO" id="GO:0043709">
    <property type="term" value="P:cell adhesion involved in single-species biofilm formation"/>
    <property type="evidence" value="ECO:0007669"/>
    <property type="project" value="TreeGrafter"/>
</dbReference>
<dbReference type="EMBL" id="MWUE01000004">
    <property type="protein sequence ID" value="OQP35738.1"/>
    <property type="molecule type" value="Genomic_DNA"/>
</dbReference>
<organism evidence="7 8">
    <name type="scientific">Pantoea latae</name>
    <dbReference type="NCBI Taxonomy" id="1964541"/>
    <lineage>
        <taxon>Bacteria</taxon>
        <taxon>Pseudomonadati</taxon>
        <taxon>Pseudomonadota</taxon>
        <taxon>Gammaproteobacteria</taxon>
        <taxon>Enterobacterales</taxon>
        <taxon>Erwiniaceae</taxon>
        <taxon>Pantoea</taxon>
    </lineage>
</organism>
<reference evidence="7 8" key="1">
    <citation type="submission" date="2017-02" db="EMBL/GenBank/DDBJ databases">
        <title>Whole genome shotgun sequence of Pantoea agglomerans strain AS1 isolated from a cycad, Zamia floridana in Central Florida, USA.</title>
        <authorList>
            <person name="Lata P."/>
            <person name="Govindarajan S."/>
            <person name="Qi F."/>
            <person name="Li J.-L."/>
            <person name="Maurya S.K."/>
            <person name="Sahoo M.K."/>
        </authorList>
    </citation>
    <scope>NUCLEOTIDE SEQUENCE [LARGE SCALE GENOMIC DNA]</scope>
    <source>
        <strain evidence="7 8">AS1</strain>
    </source>
</reference>
<feature type="domain" description="Fimbrial-type adhesion" evidence="6">
    <location>
        <begin position="38"/>
        <end position="189"/>
    </location>
</feature>
<accession>A0A1V9DPF0</accession>
<sequence>MKMKMTKTGARLSAICLAVASLMSVSHATFAADDSATINVTATVKDNTCTPGWDTNGTTVDLGNLNGAHLTAKGAEVGKKSFTLALKECGKGAKTVKVTAAGTADSSDADGFAVDSGDGAATGVDVYLYATGSDGKEVALKPDGSNSVEESIAQGDSTLNFAASVKQSSDTAITTGSINSNVTLNMDYE</sequence>
<comment type="subcellular location">
    <subcellularLocation>
        <location evidence="1">Fimbrium</location>
    </subcellularLocation>
</comment>
<evidence type="ECO:0000256" key="3">
    <source>
        <dbReference type="ARBA" id="ARBA00022729"/>
    </source>
</evidence>
<evidence type="ECO:0000256" key="1">
    <source>
        <dbReference type="ARBA" id="ARBA00004561"/>
    </source>
</evidence>
<evidence type="ECO:0000256" key="5">
    <source>
        <dbReference type="SAM" id="SignalP"/>
    </source>
</evidence>
<protein>
    <recommendedName>
        <fullName evidence="6">Fimbrial-type adhesion domain-containing protein</fullName>
    </recommendedName>
</protein>
<keyword evidence="3 5" id="KW-0732">Signal</keyword>
<keyword evidence="4" id="KW-0281">Fimbrium</keyword>
<comment type="similarity">
    <text evidence="2">Belongs to the fimbrial protein family.</text>
</comment>
<feature type="chain" id="PRO_5012347932" description="Fimbrial-type adhesion domain-containing protein" evidence="5">
    <location>
        <begin position="32"/>
        <end position="189"/>
    </location>
</feature>
<evidence type="ECO:0000313" key="8">
    <source>
        <dbReference type="Proteomes" id="UP000192769"/>
    </source>
</evidence>
<dbReference type="InterPro" id="IPR036937">
    <property type="entry name" value="Adhesion_dom_fimbrial_sf"/>
</dbReference>
<dbReference type="AlphaFoldDB" id="A0A1V9DPF0"/>
<dbReference type="SUPFAM" id="SSF49401">
    <property type="entry name" value="Bacterial adhesins"/>
    <property type="match status" value="1"/>
</dbReference>
<dbReference type="GO" id="GO:0009289">
    <property type="term" value="C:pilus"/>
    <property type="evidence" value="ECO:0007669"/>
    <property type="project" value="UniProtKB-SubCell"/>
</dbReference>
<dbReference type="Proteomes" id="UP000192769">
    <property type="component" value="Unassembled WGS sequence"/>
</dbReference>
<evidence type="ECO:0000256" key="2">
    <source>
        <dbReference type="ARBA" id="ARBA00006671"/>
    </source>
</evidence>
<evidence type="ECO:0000256" key="4">
    <source>
        <dbReference type="ARBA" id="ARBA00023263"/>
    </source>
</evidence>
<feature type="signal peptide" evidence="5">
    <location>
        <begin position="1"/>
        <end position="31"/>
    </location>
</feature>
<gene>
    <name evidence="7" type="ORF">B2J69_01710</name>
</gene>
<name>A0A1V9DPF0_9GAMM</name>
<dbReference type="Gene3D" id="2.60.40.1090">
    <property type="entry name" value="Fimbrial-type adhesion domain"/>
    <property type="match status" value="1"/>
</dbReference>
<dbReference type="InterPro" id="IPR000259">
    <property type="entry name" value="Adhesion_dom_fimbrial"/>
</dbReference>
<evidence type="ECO:0000259" key="6">
    <source>
        <dbReference type="Pfam" id="PF00419"/>
    </source>
</evidence>
<keyword evidence="8" id="KW-1185">Reference proteome</keyword>
<dbReference type="Pfam" id="PF00419">
    <property type="entry name" value="Fimbrial"/>
    <property type="match status" value="1"/>
</dbReference>
<dbReference type="PANTHER" id="PTHR33420:SF3">
    <property type="entry name" value="FIMBRIAL SUBUNIT ELFA"/>
    <property type="match status" value="1"/>
</dbReference>
<comment type="caution">
    <text evidence="7">The sequence shown here is derived from an EMBL/GenBank/DDBJ whole genome shotgun (WGS) entry which is preliminary data.</text>
</comment>